<reference evidence="1 2" key="1">
    <citation type="submission" date="2021-02" db="EMBL/GenBank/DDBJ databases">
        <title>Paenibacillus tianjinensis sp. nov.</title>
        <authorList>
            <person name="Liu H."/>
        </authorList>
    </citation>
    <scope>NUCLEOTIDE SEQUENCE [LARGE SCALE GENOMIC DNA]</scope>
    <source>
        <strain evidence="1 2">TB2019</strain>
    </source>
</reference>
<gene>
    <name evidence="1" type="ORF">JRJ22_18615</name>
</gene>
<name>A0ABX7L6D4_9BACL</name>
<dbReference type="Proteomes" id="UP000663452">
    <property type="component" value="Chromosome"/>
</dbReference>
<protein>
    <submittedName>
        <fullName evidence="1">Uncharacterized protein</fullName>
    </submittedName>
</protein>
<evidence type="ECO:0000313" key="1">
    <source>
        <dbReference type="EMBL" id="QSF43281.1"/>
    </source>
</evidence>
<keyword evidence="2" id="KW-1185">Reference proteome</keyword>
<proteinExistence type="predicted"/>
<dbReference type="EMBL" id="CP070969">
    <property type="protein sequence ID" value="QSF43281.1"/>
    <property type="molecule type" value="Genomic_DNA"/>
</dbReference>
<accession>A0ABX7L6D4</accession>
<organism evidence="1 2">
    <name type="scientific">Paenibacillus tianjinensis</name>
    <dbReference type="NCBI Taxonomy" id="2810347"/>
    <lineage>
        <taxon>Bacteria</taxon>
        <taxon>Bacillati</taxon>
        <taxon>Bacillota</taxon>
        <taxon>Bacilli</taxon>
        <taxon>Bacillales</taxon>
        <taxon>Paenibacillaceae</taxon>
        <taxon>Paenibacillus</taxon>
    </lineage>
</organism>
<evidence type="ECO:0000313" key="2">
    <source>
        <dbReference type="Proteomes" id="UP000663452"/>
    </source>
</evidence>
<sequence>MVNIKDISENSAKLQCYKCEKVVVANSANFYSHKNVLVSSSHYPLCKKCINKYLGNDNKSTGYISRVKDILSRLNKPFLSDLWISSNEEWGTYAKNILSLTQYRELTYEDSTKEIISSNVEGKEQDIAIDDELINKWGNGYKAEEYIAFERKHINLKSNYKEKTAMHTESLLIYIRYRVKEEFATSANDFKAAKEWGTLAKDAATAAKINPSQFTKADLTNGVDSFGELVRSVEEAVDVISILPKFKERPLDKVDFTLLCYVNYIRDIQGMEPASYEDIYRFLEERTKEYEEGLDDIPFEGDING</sequence>
<dbReference type="RefSeq" id="WP_206100919.1">
    <property type="nucleotide sequence ID" value="NZ_CP070969.1"/>
</dbReference>